<gene>
    <name evidence="2" type="ORF">S01H1_63622</name>
</gene>
<comment type="caution">
    <text evidence="2">The sequence shown here is derived from an EMBL/GenBank/DDBJ whole genome shotgun (WGS) entry which is preliminary data.</text>
</comment>
<feature type="compositionally biased region" description="Low complexity" evidence="1">
    <location>
        <begin position="18"/>
        <end position="32"/>
    </location>
</feature>
<accession>X0YJZ2</accession>
<name>X0YJZ2_9ZZZZ</name>
<protein>
    <submittedName>
        <fullName evidence="2">Uncharacterized protein</fullName>
    </submittedName>
</protein>
<dbReference type="AlphaFoldDB" id="X0YJZ2"/>
<evidence type="ECO:0000313" key="2">
    <source>
        <dbReference type="EMBL" id="GAG37076.1"/>
    </source>
</evidence>
<evidence type="ECO:0000256" key="1">
    <source>
        <dbReference type="SAM" id="MobiDB-lite"/>
    </source>
</evidence>
<feature type="region of interest" description="Disordered" evidence="1">
    <location>
        <begin position="1"/>
        <end position="47"/>
    </location>
</feature>
<reference evidence="2" key="1">
    <citation type="journal article" date="2014" name="Front. Microbiol.">
        <title>High frequency of phylogenetically diverse reductive dehalogenase-homologous genes in deep subseafloor sedimentary metagenomes.</title>
        <authorList>
            <person name="Kawai M."/>
            <person name="Futagami T."/>
            <person name="Toyoda A."/>
            <person name="Takaki Y."/>
            <person name="Nishi S."/>
            <person name="Hori S."/>
            <person name="Arai W."/>
            <person name="Tsubouchi T."/>
            <person name="Morono Y."/>
            <person name="Uchiyama I."/>
            <person name="Ito T."/>
            <person name="Fujiyama A."/>
            <person name="Inagaki F."/>
            <person name="Takami H."/>
        </authorList>
    </citation>
    <scope>NUCLEOTIDE SEQUENCE</scope>
    <source>
        <strain evidence="2">Expedition CK06-06</strain>
    </source>
</reference>
<proteinExistence type="predicted"/>
<feature type="compositionally biased region" description="Basic and acidic residues" evidence="1">
    <location>
        <begin position="37"/>
        <end position="47"/>
    </location>
</feature>
<sequence>AQTFKTRLSDDDDEPEAAPESADASSSTLDLSGKIPPRKEGADDPPA</sequence>
<dbReference type="EMBL" id="BARS01041885">
    <property type="protein sequence ID" value="GAG37076.1"/>
    <property type="molecule type" value="Genomic_DNA"/>
</dbReference>
<feature type="non-terminal residue" evidence="2">
    <location>
        <position position="1"/>
    </location>
</feature>
<organism evidence="2">
    <name type="scientific">marine sediment metagenome</name>
    <dbReference type="NCBI Taxonomy" id="412755"/>
    <lineage>
        <taxon>unclassified sequences</taxon>
        <taxon>metagenomes</taxon>
        <taxon>ecological metagenomes</taxon>
    </lineage>
</organism>